<dbReference type="OrthoDB" id="1362573at2"/>
<accession>A0A1M6CVI1</accession>
<evidence type="ECO:0000313" key="1">
    <source>
        <dbReference type="EMBL" id="SHI64969.1"/>
    </source>
</evidence>
<keyword evidence="2" id="KW-1185">Reference proteome</keyword>
<proteinExistence type="predicted"/>
<name>A0A1M6CVI1_9FLAO</name>
<evidence type="ECO:0000313" key="2">
    <source>
        <dbReference type="Proteomes" id="UP000184488"/>
    </source>
</evidence>
<dbReference type="RefSeq" id="WP_073309374.1">
    <property type="nucleotide sequence ID" value="NZ_FQZI01000002.1"/>
</dbReference>
<dbReference type="AlphaFoldDB" id="A0A1M6CVI1"/>
<dbReference type="PROSITE" id="PS51257">
    <property type="entry name" value="PROKAR_LIPOPROTEIN"/>
    <property type="match status" value="1"/>
</dbReference>
<dbReference type="EMBL" id="FQZI01000002">
    <property type="protein sequence ID" value="SHI64969.1"/>
    <property type="molecule type" value="Genomic_DNA"/>
</dbReference>
<dbReference type="Proteomes" id="UP000184488">
    <property type="component" value="Unassembled WGS sequence"/>
</dbReference>
<gene>
    <name evidence="1" type="ORF">SAMN05444363_1117</name>
</gene>
<reference evidence="2" key="1">
    <citation type="submission" date="2016-11" db="EMBL/GenBank/DDBJ databases">
        <authorList>
            <person name="Varghese N."/>
            <person name="Submissions S."/>
        </authorList>
    </citation>
    <scope>NUCLEOTIDE SEQUENCE [LARGE SCALE GENOMIC DNA]</scope>
    <source>
        <strain evidence="2">DSM 18829</strain>
    </source>
</reference>
<protein>
    <recommendedName>
        <fullName evidence="3">Sel1 repeat-containing protein</fullName>
    </recommendedName>
</protein>
<dbReference type="STRING" id="415425.SAMN05444363_1117"/>
<sequence length="164" mass="19433">MKSVLRVPLKVLILISILYSCNKKDKIERSEYEEKSNTFSFYNKEFINANKIENLKKTIEIKGDTIAFLELEEIYFNSGHRDEFLYYAIFMANAYDYSGAYYTCYKILHTDFGKEKYKMNDKLANYYLLKANEKGSKSSTYNIKERFPNGKIPSSEEYWKSIIK</sequence>
<evidence type="ECO:0008006" key="3">
    <source>
        <dbReference type="Google" id="ProtNLM"/>
    </source>
</evidence>
<organism evidence="1 2">
    <name type="scientific">Flavobacterium terrae</name>
    <dbReference type="NCBI Taxonomy" id="415425"/>
    <lineage>
        <taxon>Bacteria</taxon>
        <taxon>Pseudomonadati</taxon>
        <taxon>Bacteroidota</taxon>
        <taxon>Flavobacteriia</taxon>
        <taxon>Flavobacteriales</taxon>
        <taxon>Flavobacteriaceae</taxon>
        <taxon>Flavobacterium</taxon>
    </lineage>
</organism>